<feature type="transmembrane region" description="Helical" evidence="1">
    <location>
        <begin position="40"/>
        <end position="58"/>
    </location>
</feature>
<dbReference type="AlphaFoldDB" id="A0A251UUG5"/>
<reference evidence="3" key="2">
    <citation type="submission" date="2017-02" db="EMBL/GenBank/DDBJ databases">
        <title>Sunflower complete genome.</title>
        <authorList>
            <person name="Langlade N."/>
            <person name="Munos S."/>
        </authorList>
    </citation>
    <scope>NUCLEOTIDE SEQUENCE [LARGE SCALE GENOMIC DNA]</scope>
    <source>
        <tissue evidence="3">Leaves</tissue>
    </source>
</reference>
<evidence type="ECO:0000256" key="1">
    <source>
        <dbReference type="SAM" id="Phobius"/>
    </source>
</evidence>
<dbReference type="Proteomes" id="UP000215914">
    <property type="component" value="Chromosome 5"/>
</dbReference>
<feature type="transmembrane region" description="Helical" evidence="1">
    <location>
        <begin position="7"/>
        <end position="28"/>
    </location>
</feature>
<keyword evidence="1" id="KW-1133">Transmembrane helix</keyword>
<name>A0A251UUG5_HELAN</name>
<organism evidence="3 4">
    <name type="scientific">Helianthus annuus</name>
    <name type="common">Common sunflower</name>
    <dbReference type="NCBI Taxonomy" id="4232"/>
    <lineage>
        <taxon>Eukaryota</taxon>
        <taxon>Viridiplantae</taxon>
        <taxon>Streptophyta</taxon>
        <taxon>Embryophyta</taxon>
        <taxon>Tracheophyta</taxon>
        <taxon>Spermatophyta</taxon>
        <taxon>Magnoliopsida</taxon>
        <taxon>eudicotyledons</taxon>
        <taxon>Gunneridae</taxon>
        <taxon>Pentapetalae</taxon>
        <taxon>asterids</taxon>
        <taxon>campanulids</taxon>
        <taxon>Asterales</taxon>
        <taxon>Asteraceae</taxon>
        <taxon>Asteroideae</taxon>
        <taxon>Heliantheae alliance</taxon>
        <taxon>Heliantheae</taxon>
        <taxon>Helianthus</taxon>
    </lineage>
</organism>
<gene>
    <name evidence="3" type="ORF">HannXRQ_Chr05g0161221</name>
    <name evidence="2" type="ORF">HanXRQr2_Chr07g0299361</name>
</gene>
<reference evidence="2 4" key="1">
    <citation type="journal article" date="2017" name="Nature">
        <title>The sunflower genome provides insights into oil metabolism, flowering and Asterid evolution.</title>
        <authorList>
            <person name="Badouin H."/>
            <person name="Gouzy J."/>
            <person name="Grassa C.J."/>
            <person name="Murat F."/>
            <person name="Staton S.E."/>
            <person name="Cottret L."/>
            <person name="Lelandais-Briere C."/>
            <person name="Owens G.L."/>
            <person name="Carrere S."/>
            <person name="Mayjonade B."/>
            <person name="Legrand L."/>
            <person name="Gill N."/>
            <person name="Kane N.C."/>
            <person name="Bowers J.E."/>
            <person name="Hubner S."/>
            <person name="Bellec A."/>
            <person name="Berard A."/>
            <person name="Berges H."/>
            <person name="Blanchet N."/>
            <person name="Boniface M.C."/>
            <person name="Brunel D."/>
            <person name="Catrice O."/>
            <person name="Chaidir N."/>
            <person name="Claudel C."/>
            <person name="Donnadieu C."/>
            <person name="Faraut T."/>
            <person name="Fievet G."/>
            <person name="Helmstetter N."/>
            <person name="King M."/>
            <person name="Knapp S.J."/>
            <person name="Lai Z."/>
            <person name="Le Paslier M.C."/>
            <person name="Lippi Y."/>
            <person name="Lorenzon L."/>
            <person name="Mandel J.R."/>
            <person name="Marage G."/>
            <person name="Marchand G."/>
            <person name="Marquand E."/>
            <person name="Bret-Mestries E."/>
            <person name="Morien E."/>
            <person name="Nambeesan S."/>
            <person name="Nguyen T."/>
            <person name="Pegot-Espagnet P."/>
            <person name="Pouilly N."/>
            <person name="Raftis F."/>
            <person name="Sallet E."/>
            <person name="Schiex T."/>
            <person name="Thomas J."/>
            <person name="Vandecasteele C."/>
            <person name="Vares D."/>
            <person name="Vear F."/>
            <person name="Vautrin S."/>
            <person name="Crespi M."/>
            <person name="Mangin B."/>
            <person name="Burke J.M."/>
            <person name="Salse J."/>
            <person name="Munos S."/>
            <person name="Vincourt P."/>
            <person name="Rieseberg L.H."/>
            <person name="Langlade N.B."/>
        </authorList>
    </citation>
    <scope>NUCLEOTIDE SEQUENCE [LARGE SCALE GENOMIC DNA]</scope>
    <source>
        <strain evidence="4">cv. SF193</strain>
        <tissue evidence="2">Leaves</tissue>
    </source>
</reference>
<dbReference type="InParanoid" id="A0A251UUG5"/>
<protein>
    <submittedName>
        <fullName evidence="3">Uncharacterized protein</fullName>
    </submittedName>
</protein>
<dbReference type="Gramene" id="mRNA:HanXRQr2_Chr07g0299361">
    <property type="protein sequence ID" value="CDS:HanXRQr2_Chr07g0299361.1"/>
    <property type="gene ID" value="HanXRQr2_Chr07g0299361"/>
</dbReference>
<accession>A0A251UUG5</accession>
<evidence type="ECO:0000313" key="4">
    <source>
        <dbReference type="Proteomes" id="UP000215914"/>
    </source>
</evidence>
<keyword evidence="1" id="KW-0812">Transmembrane</keyword>
<keyword evidence="4" id="KW-1185">Reference proteome</keyword>
<reference evidence="2" key="3">
    <citation type="submission" date="2020-06" db="EMBL/GenBank/DDBJ databases">
        <title>Helianthus annuus Genome sequencing and assembly Release 2.</title>
        <authorList>
            <person name="Gouzy J."/>
            <person name="Langlade N."/>
            <person name="Munos S."/>
        </authorList>
    </citation>
    <scope>NUCLEOTIDE SEQUENCE</scope>
    <source>
        <tissue evidence="2">Leaves</tissue>
    </source>
</reference>
<sequence length="74" mass="7838">MKILTVAILLFFYEIIVEVVVISSMLGFEALSGDDGGLPLGVATMLAAVAALSHVLLVPAMMKCHSEPFTLCDN</sequence>
<dbReference type="EMBL" id="MNCJ02000322">
    <property type="protein sequence ID" value="KAF5798983.1"/>
    <property type="molecule type" value="Genomic_DNA"/>
</dbReference>
<evidence type="ECO:0000313" key="3">
    <source>
        <dbReference type="EMBL" id="OTG26673.1"/>
    </source>
</evidence>
<dbReference type="EMBL" id="CM007894">
    <property type="protein sequence ID" value="OTG26673.1"/>
    <property type="molecule type" value="Genomic_DNA"/>
</dbReference>
<proteinExistence type="predicted"/>
<keyword evidence="1" id="KW-0472">Membrane</keyword>
<evidence type="ECO:0000313" key="2">
    <source>
        <dbReference type="EMBL" id="KAF5798983.1"/>
    </source>
</evidence>